<keyword evidence="1" id="KW-0678">Repressor</keyword>
<dbReference type="InterPro" id="IPR041490">
    <property type="entry name" value="KstR2_TetR_C"/>
</dbReference>
<dbReference type="PANTHER" id="PTHR30055">
    <property type="entry name" value="HTH-TYPE TRANSCRIPTIONAL REGULATOR RUTR"/>
    <property type="match status" value="1"/>
</dbReference>
<dbReference type="Pfam" id="PF17932">
    <property type="entry name" value="TetR_C_24"/>
    <property type="match status" value="1"/>
</dbReference>
<organism evidence="7 8">
    <name type="scientific">Nocardia iowensis</name>
    <dbReference type="NCBI Taxonomy" id="204891"/>
    <lineage>
        <taxon>Bacteria</taxon>
        <taxon>Bacillati</taxon>
        <taxon>Actinomycetota</taxon>
        <taxon>Actinomycetes</taxon>
        <taxon>Mycobacteriales</taxon>
        <taxon>Nocardiaceae</taxon>
        <taxon>Nocardia</taxon>
    </lineage>
</organism>
<dbReference type="PANTHER" id="PTHR30055:SF175">
    <property type="entry name" value="HTH-TYPE TRANSCRIPTIONAL REPRESSOR KSTR2"/>
    <property type="match status" value="1"/>
</dbReference>
<keyword evidence="4" id="KW-0804">Transcription</keyword>
<feature type="DNA-binding region" description="H-T-H motif" evidence="5">
    <location>
        <begin position="44"/>
        <end position="63"/>
    </location>
</feature>
<dbReference type="InterPro" id="IPR050109">
    <property type="entry name" value="HTH-type_TetR-like_transc_reg"/>
</dbReference>
<evidence type="ECO:0000256" key="1">
    <source>
        <dbReference type="ARBA" id="ARBA00022491"/>
    </source>
</evidence>
<dbReference type="Pfam" id="PF00440">
    <property type="entry name" value="TetR_N"/>
    <property type="match status" value="1"/>
</dbReference>
<evidence type="ECO:0000256" key="5">
    <source>
        <dbReference type="PROSITE-ProRule" id="PRU00335"/>
    </source>
</evidence>
<dbReference type="Proteomes" id="UP000694257">
    <property type="component" value="Chromosome"/>
</dbReference>
<evidence type="ECO:0000256" key="4">
    <source>
        <dbReference type="ARBA" id="ARBA00023163"/>
    </source>
</evidence>
<gene>
    <name evidence="7" type="ORF">KV110_22560</name>
</gene>
<proteinExistence type="predicted"/>
<protein>
    <submittedName>
        <fullName evidence="7">TetR/AcrR family transcriptional regulator</fullName>
    </submittedName>
</protein>
<keyword evidence="8" id="KW-1185">Reference proteome</keyword>
<keyword evidence="2" id="KW-0805">Transcription regulation</keyword>
<evidence type="ECO:0000259" key="6">
    <source>
        <dbReference type="PROSITE" id="PS50977"/>
    </source>
</evidence>
<evidence type="ECO:0000256" key="2">
    <source>
        <dbReference type="ARBA" id="ARBA00023015"/>
    </source>
</evidence>
<feature type="domain" description="HTH tetR-type" evidence="6">
    <location>
        <begin position="21"/>
        <end position="81"/>
    </location>
</feature>
<dbReference type="EMBL" id="CP078145">
    <property type="protein sequence ID" value="QXN88385.1"/>
    <property type="molecule type" value="Genomic_DNA"/>
</dbReference>
<sequence>MTELPEVAGPRGRRGPVSGLPPRYRRLIEISTDLFSRYGYGATTIRQIADEMGIKSASLYSHVGSKADILRVIILDVAREFTEGATQCVDTIADPEQRLRELCRSHMRVMERRAAAVVVYFHHWRKLNPEYQAEIIDLRGEYEAMFRYAVAESVRQGIYRPVDEAHAVRVLLGALNWTYEWRSPSRGMDADATADSILDLITSGLKG</sequence>
<name>A0ABX8RJB6_NOCIO</name>
<dbReference type="InterPro" id="IPR001647">
    <property type="entry name" value="HTH_TetR"/>
</dbReference>
<dbReference type="PROSITE" id="PS50977">
    <property type="entry name" value="HTH_TETR_2"/>
    <property type="match status" value="1"/>
</dbReference>
<dbReference type="RefSeq" id="WP_218469268.1">
    <property type="nucleotide sequence ID" value="NZ_BAABJN010000008.1"/>
</dbReference>
<reference evidence="7 8" key="1">
    <citation type="submission" date="2021-07" db="EMBL/GenBank/DDBJ databases">
        <title>Whole Genome Sequence of Nocardia Iowensis.</title>
        <authorList>
            <person name="Lamm A."/>
            <person name="Collins-Fairclough A.M."/>
            <person name="Bunk B."/>
            <person name="Sproer C."/>
        </authorList>
    </citation>
    <scope>NUCLEOTIDE SEQUENCE [LARGE SCALE GENOMIC DNA]</scope>
    <source>
        <strain evidence="7 8">NRRL 5646</strain>
    </source>
</reference>
<keyword evidence="3 5" id="KW-0238">DNA-binding</keyword>
<accession>A0ABX8RJB6</accession>
<evidence type="ECO:0000256" key="3">
    <source>
        <dbReference type="ARBA" id="ARBA00023125"/>
    </source>
</evidence>
<evidence type="ECO:0000313" key="7">
    <source>
        <dbReference type="EMBL" id="QXN88385.1"/>
    </source>
</evidence>
<evidence type="ECO:0000313" key="8">
    <source>
        <dbReference type="Proteomes" id="UP000694257"/>
    </source>
</evidence>